<organism evidence="1 2">
    <name type="scientific">Paenibacillus nicotianae</name>
    <dbReference type="NCBI Taxonomy" id="1526551"/>
    <lineage>
        <taxon>Bacteria</taxon>
        <taxon>Bacillati</taxon>
        <taxon>Bacillota</taxon>
        <taxon>Bacilli</taxon>
        <taxon>Bacillales</taxon>
        <taxon>Paenibacillaceae</taxon>
        <taxon>Paenibacillus</taxon>
    </lineage>
</organism>
<accession>A0ABW4URC3</accession>
<evidence type="ECO:0000313" key="2">
    <source>
        <dbReference type="Proteomes" id="UP001597403"/>
    </source>
</evidence>
<keyword evidence="2" id="KW-1185">Reference proteome</keyword>
<comment type="caution">
    <text evidence="1">The sequence shown here is derived from an EMBL/GenBank/DDBJ whole genome shotgun (WGS) entry which is preliminary data.</text>
</comment>
<proteinExistence type="predicted"/>
<dbReference type="EMBL" id="JBHUGF010000010">
    <property type="protein sequence ID" value="MFD1990083.1"/>
    <property type="molecule type" value="Genomic_DNA"/>
</dbReference>
<dbReference type="RefSeq" id="WP_204823785.1">
    <property type="nucleotide sequence ID" value="NZ_JBHUGF010000010.1"/>
</dbReference>
<reference evidence="2" key="1">
    <citation type="journal article" date="2019" name="Int. J. Syst. Evol. Microbiol.">
        <title>The Global Catalogue of Microorganisms (GCM) 10K type strain sequencing project: providing services to taxonomists for standard genome sequencing and annotation.</title>
        <authorList>
            <consortium name="The Broad Institute Genomics Platform"/>
            <consortium name="The Broad Institute Genome Sequencing Center for Infectious Disease"/>
            <person name="Wu L."/>
            <person name="Ma J."/>
        </authorList>
    </citation>
    <scope>NUCLEOTIDE SEQUENCE [LARGE SCALE GENOMIC DNA]</scope>
    <source>
        <strain evidence="2">CGMCC 1.15067</strain>
    </source>
</reference>
<sequence length="144" mass="15465">MDITAQAAIAQAGLAFAQANKDTRPFIAKDYSRFYMLHGTLTNTAITTTASTTYTSLTRPFIASKQIKFTLNSTNNGVLTVSYSLDGVTFTSKTVTLTQDPVSSKYTYEQIVAGPVLSAFYKYVETASAGSIYGGIISQESVVV</sequence>
<evidence type="ECO:0000313" key="1">
    <source>
        <dbReference type="EMBL" id="MFD1990083.1"/>
    </source>
</evidence>
<protein>
    <submittedName>
        <fullName evidence="1">Uncharacterized protein</fullName>
    </submittedName>
</protein>
<name>A0ABW4URC3_9BACL</name>
<gene>
    <name evidence="1" type="ORF">ACFSGI_08945</name>
</gene>
<dbReference type="Proteomes" id="UP001597403">
    <property type="component" value="Unassembled WGS sequence"/>
</dbReference>